<accession>R4XCJ0</accession>
<dbReference type="AlphaFoldDB" id="R4XCJ0"/>
<dbReference type="PANTHER" id="PTHR13390">
    <property type="entry name" value="LIPASE"/>
    <property type="match status" value="1"/>
</dbReference>
<evidence type="ECO:0000313" key="6">
    <source>
        <dbReference type="Proteomes" id="UP000013776"/>
    </source>
</evidence>
<dbReference type="GO" id="GO:0019915">
    <property type="term" value="P:lipid storage"/>
    <property type="evidence" value="ECO:0007669"/>
    <property type="project" value="InterPro"/>
</dbReference>
<dbReference type="VEuPathDB" id="FungiDB:TAPDE_002003"/>
<evidence type="ECO:0000256" key="4">
    <source>
        <dbReference type="ARBA" id="ARBA00022801"/>
    </source>
</evidence>
<evidence type="ECO:0000256" key="1">
    <source>
        <dbReference type="ARBA" id="ARBA00004502"/>
    </source>
</evidence>
<evidence type="ECO:0000313" key="5">
    <source>
        <dbReference type="EMBL" id="CCG82071.1"/>
    </source>
</evidence>
<dbReference type="EMBL" id="CAHR02000069">
    <property type="protein sequence ID" value="CCG82071.1"/>
    <property type="molecule type" value="Genomic_DNA"/>
</dbReference>
<evidence type="ECO:0000256" key="3">
    <source>
        <dbReference type="ARBA" id="ARBA00022677"/>
    </source>
</evidence>
<dbReference type="Proteomes" id="UP000013776">
    <property type="component" value="Unassembled WGS sequence"/>
</dbReference>
<dbReference type="GO" id="GO:0016298">
    <property type="term" value="F:lipase activity"/>
    <property type="evidence" value="ECO:0007669"/>
    <property type="project" value="InterPro"/>
</dbReference>
<name>R4XCJ0_TAPDE</name>
<comment type="similarity">
    <text evidence="2">Belongs to the AB hydrolase superfamily. LDAH family.</text>
</comment>
<dbReference type="PANTHER" id="PTHR13390:SF0">
    <property type="entry name" value="LIPID DROPLET-ASSOCIATED HYDROLASE"/>
    <property type="match status" value="1"/>
</dbReference>
<dbReference type="OrthoDB" id="448051at2759"/>
<keyword evidence="3" id="KW-0551">Lipid droplet</keyword>
<reference evidence="5 6" key="1">
    <citation type="journal article" date="2013" name="MBio">
        <title>Genome sequencing of the plant pathogen Taphrina deformans, the causal agent of peach leaf curl.</title>
        <authorList>
            <person name="Cisse O.H."/>
            <person name="Almeida J.M.G.C.F."/>
            <person name="Fonseca A."/>
            <person name="Kumar A.A."/>
            <person name="Salojaervi J."/>
            <person name="Overmyer K."/>
            <person name="Hauser P.M."/>
            <person name="Pagni M."/>
        </authorList>
    </citation>
    <scope>NUCLEOTIDE SEQUENCE [LARGE SCALE GENOMIC DNA]</scope>
    <source>
        <strain evidence="6">PYCC 5710 / ATCC 11124 / CBS 356.35 / IMI 108563 / JCM 9778 / NBRC 8474</strain>
    </source>
</reference>
<keyword evidence="6" id="KW-1185">Reference proteome</keyword>
<dbReference type="SUPFAM" id="SSF53474">
    <property type="entry name" value="alpha/beta-Hydrolases"/>
    <property type="match status" value="1"/>
</dbReference>
<sequence length="290" mass="31898">MQRRDAILFFIPGNPGITSYYTTFLTRLRASCPGLDIIASNHIGFDAGDIRKASDFIDLNAQIAHKVQLLDEISSNLTPDERHRKVPVFVAGHSVGGYMAIKVLEARPDIVDRVYFLFPTVNNIAASPQGVMATAALKIPGLITLATLFAWLLCTVVPRSFKYAAVRWFTGFPEDAVRVTADEVLTATGVHTALTLARSEMAEIGAPDAAFWEKYATRCSAYWATTDRWVSDTHRTVLLGIAKGLENYTCKAAPHAFCIRHGDLVADQVAKWLDRDVNGKIEAVEKKGTN</sequence>
<protein>
    <recommendedName>
        <fullName evidence="7">Serine aminopeptidase S33 domain-containing protein</fullName>
    </recommendedName>
</protein>
<dbReference type="InterPro" id="IPR019363">
    <property type="entry name" value="LDAH"/>
</dbReference>
<dbReference type="Gene3D" id="3.40.50.1820">
    <property type="entry name" value="alpha/beta hydrolase"/>
    <property type="match status" value="1"/>
</dbReference>
<dbReference type="GO" id="GO:0005811">
    <property type="term" value="C:lipid droplet"/>
    <property type="evidence" value="ECO:0007669"/>
    <property type="project" value="UniProtKB-SubCell"/>
</dbReference>
<keyword evidence="4" id="KW-0378">Hydrolase</keyword>
<proteinExistence type="inferred from homology"/>
<gene>
    <name evidence="5" type="ORF">TAPDE_002003</name>
</gene>
<comment type="subcellular location">
    <subcellularLocation>
        <location evidence="1">Lipid droplet</location>
    </subcellularLocation>
</comment>
<dbReference type="Pfam" id="PF10230">
    <property type="entry name" value="LIDHydrolase"/>
    <property type="match status" value="1"/>
</dbReference>
<dbReference type="eggNOG" id="KOG3975">
    <property type="taxonomic scope" value="Eukaryota"/>
</dbReference>
<dbReference type="InterPro" id="IPR029058">
    <property type="entry name" value="AB_hydrolase_fold"/>
</dbReference>
<organism evidence="5 6">
    <name type="scientific">Taphrina deformans (strain PYCC 5710 / ATCC 11124 / CBS 356.35 / IMI 108563 / JCM 9778 / NBRC 8474)</name>
    <name type="common">Peach leaf curl fungus</name>
    <name type="synonym">Lalaria deformans</name>
    <dbReference type="NCBI Taxonomy" id="1097556"/>
    <lineage>
        <taxon>Eukaryota</taxon>
        <taxon>Fungi</taxon>
        <taxon>Dikarya</taxon>
        <taxon>Ascomycota</taxon>
        <taxon>Taphrinomycotina</taxon>
        <taxon>Taphrinomycetes</taxon>
        <taxon>Taphrinales</taxon>
        <taxon>Taphrinaceae</taxon>
        <taxon>Taphrina</taxon>
    </lineage>
</organism>
<evidence type="ECO:0008006" key="7">
    <source>
        <dbReference type="Google" id="ProtNLM"/>
    </source>
</evidence>
<comment type="caution">
    <text evidence="5">The sequence shown here is derived from an EMBL/GenBank/DDBJ whole genome shotgun (WGS) entry which is preliminary data.</text>
</comment>
<evidence type="ECO:0000256" key="2">
    <source>
        <dbReference type="ARBA" id="ARBA00008300"/>
    </source>
</evidence>